<evidence type="ECO:0000313" key="1">
    <source>
        <dbReference type="EMBL" id="GCE62045.1"/>
    </source>
</evidence>
<reference evidence="2" key="1">
    <citation type="submission" date="2018-12" db="EMBL/GenBank/DDBJ databases">
        <title>Genome sequence of Microcystis aeruginosa NIES-4285.</title>
        <authorList>
            <person name="Tanabe Y."/>
        </authorList>
    </citation>
    <scope>NUCLEOTIDE SEQUENCE [LARGE SCALE GENOMIC DNA]</scope>
    <source>
        <strain evidence="2">NIES-4285</strain>
    </source>
</reference>
<proteinExistence type="predicted"/>
<dbReference type="EMBL" id="BIFY01000102">
    <property type="protein sequence ID" value="GCE62045.1"/>
    <property type="molecule type" value="Genomic_DNA"/>
</dbReference>
<protein>
    <recommendedName>
        <fullName evidence="3">Ectoine dioxygenase</fullName>
    </recommendedName>
</protein>
<dbReference type="Proteomes" id="UP000289660">
    <property type="component" value="Unassembled WGS sequence"/>
</dbReference>
<name>A0A402DIR6_MICAE</name>
<organism evidence="1 2">
    <name type="scientific">Microcystis aeruginosa NIES-4285</name>
    <dbReference type="NCBI Taxonomy" id="2497681"/>
    <lineage>
        <taxon>Bacteria</taxon>
        <taxon>Bacillati</taxon>
        <taxon>Cyanobacteriota</taxon>
        <taxon>Cyanophyceae</taxon>
        <taxon>Oscillatoriophycideae</taxon>
        <taxon>Chroococcales</taxon>
        <taxon>Microcystaceae</taxon>
        <taxon>Microcystis</taxon>
    </lineage>
</organism>
<evidence type="ECO:0000313" key="2">
    <source>
        <dbReference type="Proteomes" id="UP000289660"/>
    </source>
</evidence>
<gene>
    <name evidence="1" type="ORF">MiAbB_03989</name>
</gene>
<evidence type="ECO:0008006" key="3">
    <source>
        <dbReference type="Google" id="ProtNLM"/>
    </source>
</evidence>
<dbReference type="RefSeq" id="WP_130758174.1">
    <property type="nucleotide sequence ID" value="NZ_BIFY01000102.1"/>
</dbReference>
<dbReference type="Gene3D" id="2.60.120.620">
    <property type="entry name" value="q2cbj1_9rhob like domain"/>
    <property type="match status" value="1"/>
</dbReference>
<sequence length="286" mass="32463">MSLAYLPDLSSEYVVSLEEVNQFQQNGHILLKEVVSPDEMTVYRPHIVDAVMNYDLEEEILEQIAAGRKNGWRFVHNLWERDEVARQFILARRFAKIAADLMAVNAVRLLRDESYFKEAGGASTPWHQDCDFFPLDTQQVISMWIALSDISEEMAPLTFASGSHKEGYFEPEGNNILQGFSEQSLIKRGFQLNNHGAMRAGDATFHAGWTLHSSGVNTSDRMREALVIVYYQDGARVWLPQLESHQGNYLQGCPKDIIRQQHLVRCLPGLKNGDLAASYKNPLIFS</sequence>
<dbReference type="AlphaFoldDB" id="A0A402DIR6"/>
<accession>A0A402DIR6</accession>
<comment type="caution">
    <text evidence="1">The sequence shown here is derived from an EMBL/GenBank/DDBJ whole genome shotgun (WGS) entry which is preliminary data.</text>
</comment>
<dbReference type="PANTHER" id="PTHR20883">
    <property type="entry name" value="PHYTANOYL-COA DIOXYGENASE DOMAIN CONTAINING 1"/>
    <property type="match status" value="1"/>
</dbReference>
<dbReference type="PANTHER" id="PTHR20883:SF49">
    <property type="entry name" value="PHYTANOYL-COA DIOXYGENASE"/>
    <property type="match status" value="1"/>
</dbReference>
<dbReference type="SUPFAM" id="SSF51197">
    <property type="entry name" value="Clavaminate synthase-like"/>
    <property type="match status" value="1"/>
</dbReference>
<dbReference type="GO" id="GO:0016706">
    <property type="term" value="F:2-oxoglutarate-dependent dioxygenase activity"/>
    <property type="evidence" value="ECO:0007669"/>
    <property type="project" value="UniProtKB-ARBA"/>
</dbReference>
<dbReference type="InterPro" id="IPR008775">
    <property type="entry name" value="Phytyl_CoA_dOase-like"/>
</dbReference>
<dbReference type="GO" id="GO:0005506">
    <property type="term" value="F:iron ion binding"/>
    <property type="evidence" value="ECO:0007669"/>
    <property type="project" value="UniProtKB-ARBA"/>
</dbReference>
<dbReference type="Pfam" id="PF05721">
    <property type="entry name" value="PhyH"/>
    <property type="match status" value="1"/>
</dbReference>